<evidence type="ECO:0000256" key="1">
    <source>
        <dbReference type="ARBA" id="ARBA00022714"/>
    </source>
</evidence>
<evidence type="ECO:0000256" key="4">
    <source>
        <dbReference type="ARBA" id="ARBA00023014"/>
    </source>
</evidence>
<dbReference type="Proteomes" id="UP001057134">
    <property type="component" value="Chromosome"/>
</dbReference>
<dbReference type="GO" id="GO:0051213">
    <property type="term" value="F:dioxygenase activity"/>
    <property type="evidence" value="ECO:0007669"/>
    <property type="project" value="UniProtKB-KW"/>
</dbReference>
<reference evidence="8" key="1">
    <citation type="submission" date="2018-02" db="EMBL/GenBank/DDBJ databases">
        <authorList>
            <person name="Kim S.-K."/>
            <person name="Jung H.-I."/>
            <person name="Lee S.-W."/>
        </authorList>
    </citation>
    <scope>NUCLEOTIDE SEQUENCE</scope>
    <source>
        <strain evidence="8">SK3146</strain>
    </source>
</reference>
<dbReference type="InterPro" id="IPR017941">
    <property type="entry name" value="Rieske_2Fe-2S"/>
</dbReference>
<protein>
    <submittedName>
        <fullName evidence="8">3-phenylpropionate dioxygenase ferredoxin subunit</fullName>
    </submittedName>
</protein>
<accession>A0ABY4RJI8</accession>
<proteinExistence type="inferred from homology"/>
<dbReference type="Pfam" id="PF00355">
    <property type="entry name" value="Rieske"/>
    <property type="match status" value="1"/>
</dbReference>
<keyword evidence="1" id="KW-0001">2Fe-2S</keyword>
<evidence type="ECO:0000256" key="3">
    <source>
        <dbReference type="ARBA" id="ARBA00023004"/>
    </source>
</evidence>
<evidence type="ECO:0000256" key="5">
    <source>
        <dbReference type="ARBA" id="ARBA00034078"/>
    </source>
</evidence>
<evidence type="ECO:0000313" key="8">
    <source>
        <dbReference type="EMBL" id="UQZ81733.1"/>
    </source>
</evidence>
<sequence>MKTMDKWTHAGSLEALKQQRSIVIKGGIAVFYHEDNVYAVDNRCPHLGFPLHMGSLCEGILTCHWHHARFDVCSGGTLDPWADDVSSHEVLCADGEIWVNPLPKNAYNREKYMARLQEGLEQNIGIVIAKAVVGLMESGVAAPEIARAGIAFGVQYGTGWGADLTILTAMTRILPKLDKDAQILALYHGLHQVARNRSSRAERHLLTPLPASEVTEERLIAWYRNCLEVRDTQGAQRVLLTAIRRGFTHERIMEMMLLAVTDHFYLDGGHTLDFHNKAFEALALADPSEQERILTSLVPLLGNPTRSEELHQWQSPVNLVEPLKQAFLSLEQLNSLHDARALSREEEERLLKLLLGDQPLETIQAITDLLTDGCSPVQIAQFVALAAAERICRFHTQNDFGDWIAVLHTFTYAHAVHEILNRSRHPLLLRAVYYGAVSLYLDRFLNVPAAPKPKPKAGIDPLNASGLLDIMDKRQQVNEASDWVAGFLQAGGEPSKLINALGHALLREDAEFHSFQMLEAAIAEYERWDSASGESAERAKQTLLFAATRYLAAHAPTPRDLPRNAKIAWRLHKGEKLFEES</sequence>
<evidence type="ECO:0000256" key="2">
    <source>
        <dbReference type="ARBA" id="ARBA00022723"/>
    </source>
</evidence>
<dbReference type="PANTHER" id="PTHR21496">
    <property type="entry name" value="FERREDOXIN-RELATED"/>
    <property type="match status" value="1"/>
</dbReference>
<gene>
    <name evidence="8" type="ORF">SK3146_00889</name>
</gene>
<keyword evidence="8" id="KW-0560">Oxidoreductase</keyword>
<feature type="domain" description="Rieske" evidence="7">
    <location>
        <begin position="7"/>
        <end position="99"/>
    </location>
</feature>
<evidence type="ECO:0000256" key="6">
    <source>
        <dbReference type="ARBA" id="ARBA00038001"/>
    </source>
</evidence>
<evidence type="ECO:0000259" key="7">
    <source>
        <dbReference type="PROSITE" id="PS51296"/>
    </source>
</evidence>
<keyword evidence="3" id="KW-0408">Iron</keyword>
<dbReference type="InterPro" id="IPR036922">
    <property type="entry name" value="Rieske_2Fe-2S_sf"/>
</dbReference>
<dbReference type="PROSITE" id="PS51296">
    <property type="entry name" value="RIESKE"/>
    <property type="match status" value="1"/>
</dbReference>
<dbReference type="PANTHER" id="PTHR21496:SF0">
    <property type="entry name" value="RIESKE DOMAIN-CONTAINING PROTEIN"/>
    <property type="match status" value="1"/>
</dbReference>
<keyword evidence="4" id="KW-0411">Iron-sulfur</keyword>
<evidence type="ECO:0000313" key="9">
    <source>
        <dbReference type="Proteomes" id="UP001057134"/>
    </source>
</evidence>
<dbReference type="Gene3D" id="2.102.10.10">
    <property type="entry name" value="Rieske [2Fe-2S] iron-sulphur domain"/>
    <property type="match status" value="1"/>
</dbReference>
<keyword evidence="8" id="KW-0223">Dioxygenase</keyword>
<comment type="similarity">
    <text evidence="6">Belongs to the bacterial ring-hydroxylating dioxygenase ferredoxin component family.</text>
</comment>
<organism evidence="8 9">
    <name type="scientific">Paenibacillus konkukensis</name>
    <dbReference type="NCBI Taxonomy" id="2020716"/>
    <lineage>
        <taxon>Bacteria</taxon>
        <taxon>Bacillati</taxon>
        <taxon>Bacillota</taxon>
        <taxon>Bacilli</taxon>
        <taxon>Bacillales</taxon>
        <taxon>Paenibacillaceae</taxon>
        <taxon>Paenibacillus</taxon>
    </lineage>
</organism>
<comment type="cofactor">
    <cofactor evidence="5">
        <name>[2Fe-2S] cluster</name>
        <dbReference type="ChEBI" id="CHEBI:190135"/>
    </cofactor>
</comment>
<dbReference type="EMBL" id="CP027059">
    <property type="protein sequence ID" value="UQZ81733.1"/>
    <property type="molecule type" value="Genomic_DNA"/>
</dbReference>
<dbReference type="SUPFAM" id="SSF50022">
    <property type="entry name" value="ISP domain"/>
    <property type="match status" value="1"/>
</dbReference>
<keyword evidence="2" id="KW-0479">Metal-binding</keyword>
<dbReference type="RefSeq" id="WP_349655190.1">
    <property type="nucleotide sequence ID" value="NZ_CP027059.1"/>
</dbReference>
<name>A0ABY4RJI8_9BACL</name>
<reference evidence="8" key="2">
    <citation type="journal article" date="2021" name="J Anim Sci Technol">
        <title>Complete genome sequence of Paenibacillus konkukensis sp. nov. SK3146 as a potential probiotic strain.</title>
        <authorList>
            <person name="Jung H.I."/>
            <person name="Park S."/>
            <person name="Niu K.M."/>
            <person name="Lee S.W."/>
            <person name="Kothari D."/>
            <person name="Yi K.J."/>
            <person name="Kim S.K."/>
        </authorList>
    </citation>
    <scope>NUCLEOTIDE SEQUENCE</scope>
    <source>
        <strain evidence="8">SK3146</strain>
    </source>
</reference>
<keyword evidence="9" id="KW-1185">Reference proteome</keyword>